<evidence type="ECO:0000313" key="1">
    <source>
        <dbReference type="EMBL" id="MCA2015002.1"/>
    </source>
</evidence>
<gene>
    <name evidence="1" type="ORF">LDJ79_02695</name>
</gene>
<evidence type="ECO:0000313" key="2">
    <source>
        <dbReference type="Proteomes" id="UP001199044"/>
    </source>
</evidence>
<reference evidence="2" key="1">
    <citation type="submission" date="2023-07" db="EMBL/GenBank/DDBJ databases">
        <title>Molecular identification of indigenous halophilic bacteria isolated from red sea cost, biodegradation of synthetic dyes and assessment of degraded metabolite toxicity.</title>
        <authorList>
            <person name="Chaieb K."/>
            <person name="Altayb H.N."/>
        </authorList>
    </citation>
    <scope>NUCLEOTIDE SEQUENCE [LARGE SCALE GENOMIC DNA]</scope>
    <source>
        <strain evidence="2">K20</strain>
    </source>
</reference>
<comment type="caution">
    <text evidence="1">The sequence shown here is derived from an EMBL/GenBank/DDBJ whole genome shotgun (WGS) entry which is preliminary data.</text>
</comment>
<dbReference type="Proteomes" id="UP001199044">
    <property type="component" value="Unassembled WGS sequence"/>
</dbReference>
<accession>A0ABS7YH54</accession>
<sequence>MTTRFCKMNRRDIASSLGEIYRLVEAPNYVCRSCARSSKEKGNLCKPQKIERSKETSYNAPILGLDFITDEMPLNISLKKAKKALKQQKKLQKKLAKVYKKQQKLVRKQTQLNNKFNQLTAKNSLGVVQQEPVPMH</sequence>
<protein>
    <submittedName>
        <fullName evidence="1">Uncharacterized protein</fullName>
    </submittedName>
</protein>
<name>A0ABS7YH54_9VIBR</name>
<dbReference type="RefSeq" id="WP_068715747.1">
    <property type="nucleotide sequence ID" value="NZ_AP014635.1"/>
</dbReference>
<organism evidence="1 2">
    <name type="scientific">Vibrio tritonius</name>
    <dbReference type="NCBI Taxonomy" id="1435069"/>
    <lineage>
        <taxon>Bacteria</taxon>
        <taxon>Pseudomonadati</taxon>
        <taxon>Pseudomonadota</taxon>
        <taxon>Gammaproteobacteria</taxon>
        <taxon>Vibrionales</taxon>
        <taxon>Vibrionaceae</taxon>
        <taxon>Vibrio</taxon>
    </lineage>
</organism>
<keyword evidence="2" id="KW-1185">Reference proteome</keyword>
<proteinExistence type="predicted"/>
<dbReference type="EMBL" id="JAIWIU010000014">
    <property type="protein sequence ID" value="MCA2015002.1"/>
    <property type="molecule type" value="Genomic_DNA"/>
</dbReference>